<keyword evidence="2" id="KW-1185">Reference proteome</keyword>
<comment type="caution">
    <text evidence="1">The sequence shown here is derived from an EMBL/GenBank/DDBJ whole genome shotgun (WGS) entry which is preliminary data.</text>
</comment>
<accession>A0ACB9B669</accession>
<evidence type="ECO:0000313" key="2">
    <source>
        <dbReference type="Proteomes" id="UP001056120"/>
    </source>
</evidence>
<protein>
    <submittedName>
        <fullName evidence="1">Uncharacterized protein</fullName>
    </submittedName>
</protein>
<name>A0ACB9B669_9ASTR</name>
<reference evidence="2" key="1">
    <citation type="journal article" date="2022" name="Mol. Ecol. Resour.">
        <title>The genomes of chicory, endive, great burdock and yacon provide insights into Asteraceae palaeo-polyploidization history and plant inulin production.</title>
        <authorList>
            <person name="Fan W."/>
            <person name="Wang S."/>
            <person name="Wang H."/>
            <person name="Wang A."/>
            <person name="Jiang F."/>
            <person name="Liu H."/>
            <person name="Zhao H."/>
            <person name="Xu D."/>
            <person name="Zhang Y."/>
        </authorList>
    </citation>
    <scope>NUCLEOTIDE SEQUENCE [LARGE SCALE GENOMIC DNA]</scope>
    <source>
        <strain evidence="2">cv. Yunnan</strain>
    </source>
</reference>
<dbReference type="EMBL" id="CM042040">
    <property type="protein sequence ID" value="KAI3718019.1"/>
    <property type="molecule type" value="Genomic_DNA"/>
</dbReference>
<gene>
    <name evidence="1" type="ORF">L1987_70003</name>
</gene>
<sequence length="523" mass="58362">MLLKHYTILIVILILILSTTKASSHSHVAQSLPGCPDKCGNITIPYPFGIGKDCSLSEAYQVKCTTLQVSNATFKLLDISLHGHMRGLLPMAYRCYNSTGSSFSNSDPKIRLSRFLISSKFNLFTTVGCESRAELKDLSDIEFITESISRTKCERLVDGSCFGQGCMQVPLPFRLTKFLMHSHRVTKRVGNWSFNNCTYGFLVQKHQYRFQKSDLDNMKNRSFPVVLEWTVGNTRCKDAKKNQSSYICKENSICKDSHGQTDHGLTGYNCHCAPGYKGNPYLPNGCQDVNECEGSLNDCIHGCVNKKGSYTCLCPSRMHGDGRRNGTGCFPFEEPKSLKNSLYIAIGTGPAASFVLTVILYWGLRQRRTIKSREMFFKKNGGLILQKILFESKQSSHMAKIFAARVLEKATNNFHKTNVIGQGGYGTVYKGRKCFTILILRLPRTKAQALPGCPNKCGNVTIPYPFGIQKGCYLSEAYQVDLRHAKLELVLYGQDSCLNFAGHKAQSFIELFVTGLSNDNSTP</sequence>
<proteinExistence type="predicted"/>
<reference evidence="1 2" key="2">
    <citation type="journal article" date="2022" name="Mol. Ecol. Resour.">
        <title>The genomes of chicory, endive, great burdock and yacon provide insights into Asteraceae paleo-polyploidization history and plant inulin production.</title>
        <authorList>
            <person name="Fan W."/>
            <person name="Wang S."/>
            <person name="Wang H."/>
            <person name="Wang A."/>
            <person name="Jiang F."/>
            <person name="Liu H."/>
            <person name="Zhao H."/>
            <person name="Xu D."/>
            <person name="Zhang Y."/>
        </authorList>
    </citation>
    <scope>NUCLEOTIDE SEQUENCE [LARGE SCALE GENOMIC DNA]</scope>
    <source>
        <strain evidence="2">cv. Yunnan</strain>
        <tissue evidence="1">Leaves</tissue>
    </source>
</reference>
<organism evidence="1 2">
    <name type="scientific">Smallanthus sonchifolius</name>
    <dbReference type="NCBI Taxonomy" id="185202"/>
    <lineage>
        <taxon>Eukaryota</taxon>
        <taxon>Viridiplantae</taxon>
        <taxon>Streptophyta</taxon>
        <taxon>Embryophyta</taxon>
        <taxon>Tracheophyta</taxon>
        <taxon>Spermatophyta</taxon>
        <taxon>Magnoliopsida</taxon>
        <taxon>eudicotyledons</taxon>
        <taxon>Gunneridae</taxon>
        <taxon>Pentapetalae</taxon>
        <taxon>asterids</taxon>
        <taxon>campanulids</taxon>
        <taxon>Asterales</taxon>
        <taxon>Asteraceae</taxon>
        <taxon>Asteroideae</taxon>
        <taxon>Heliantheae alliance</taxon>
        <taxon>Millerieae</taxon>
        <taxon>Smallanthus</taxon>
    </lineage>
</organism>
<dbReference type="Proteomes" id="UP001056120">
    <property type="component" value="Linkage Group LG23"/>
</dbReference>
<evidence type="ECO:0000313" key="1">
    <source>
        <dbReference type="EMBL" id="KAI3718019.1"/>
    </source>
</evidence>